<name>A0A854QC58_CRYNE</name>
<dbReference type="SUPFAM" id="SSF57701">
    <property type="entry name" value="Zn2/Cys6 DNA-binding domain"/>
    <property type="match status" value="1"/>
</dbReference>
<dbReference type="InterPro" id="IPR001138">
    <property type="entry name" value="Zn2Cys6_DnaBD"/>
</dbReference>
<evidence type="ECO:0000259" key="2">
    <source>
        <dbReference type="PROSITE" id="PS50048"/>
    </source>
</evidence>
<dbReference type="EMBL" id="AMKT01000049">
    <property type="protein sequence ID" value="OXG20007.1"/>
    <property type="molecule type" value="Genomic_DNA"/>
</dbReference>
<dbReference type="Gene3D" id="4.10.240.10">
    <property type="entry name" value="Zn(2)-C6 fungal-type DNA-binding domain"/>
    <property type="match status" value="1"/>
</dbReference>
<dbReference type="PROSITE" id="PS00463">
    <property type="entry name" value="ZN2_CY6_FUNGAL_1"/>
    <property type="match status" value="1"/>
</dbReference>
<feature type="compositionally biased region" description="Polar residues" evidence="1">
    <location>
        <begin position="175"/>
        <end position="190"/>
    </location>
</feature>
<feature type="domain" description="Zn(2)-C6 fungal-type" evidence="2">
    <location>
        <begin position="261"/>
        <end position="295"/>
    </location>
</feature>
<organism evidence="3 4">
    <name type="scientific">Cryptococcus neoformans Tu259-1</name>
    <dbReference type="NCBI Taxonomy" id="1230072"/>
    <lineage>
        <taxon>Eukaryota</taxon>
        <taxon>Fungi</taxon>
        <taxon>Dikarya</taxon>
        <taxon>Basidiomycota</taxon>
        <taxon>Agaricomycotina</taxon>
        <taxon>Tremellomycetes</taxon>
        <taxon>Tremellales</taxon>
        <taxon>Cryptococcaceae</taxon>
        <taxon>Cryptococcus</taxon>
        <taxon>Cryptococcus neoformans species complex</taxon>
    </lineage>
</organism>
<feature type="region of interest" description="Disordered" evidence="1">
    <location>
        <begin position="339"/>
        <end position="374"/>
    </location>
</feature>
<proteinExistence type="predicted"/>
<comment type="caution">
    <text evidence="3">The sequence shown here is derived from an EMBL/GenBank/DDBJ whole genome shotgun (WGS) entry which is preliminary data.</text>
</comment>
<sequence>MPNNNNNGFDHGSYLLHGLLNSMKSEFCTLSGYQPLWDPHLLQETPSNPIDQTKDSNGINIMEDGLFNMALNSFPPVTNNLPTQFTPVGTRLPIIQPSSATGLSGQPPLQLAAISDTSFFPPLSSNQVPPSPQQPRLFVPLPYTLQLPTTITQDFHTPAPSQPSEHQTPAAHRQGLNSHSLVHHTASSPARVSKQPAPYHIPSSAEAGPPNQLHITSEGISSLQDPRDDIFLSELPTSQAREPRRTRNRVSEEDRKRRLQACEGCRRARHKCQEGGSDKSLPCMRCKFKGITCVWSDKKRMFGRQGLSAQRRAFNQTSAHEINDSNQTRVNINVRATVSPMSSERNRKPRRTVSDTVITASTSSQRPSANQTVPSLPPLSAQQLVDQYLQLITGQAQTGQLSDAIGSQLSQTPLPWQLMAPQQSQNQYQASRQQGQQEQQQLALDFTEFASTEDGNNAANGRFQYDSLIEALHTW</sequence>
<evidence type="ECO:0000256" key="1">
    <source>
        <dbReference type="SAM" id="MobiDB-lite"/>
    </source>
</evidence>
<dbReference type="InterPro" id="IPR036864">
    <property type="entry name" value="Zn2-C6_fun-type_DNA-bd_sf"/>
</dbReference>
<protein>
    <recommendedName>
        <fullName evidence="2">Zn(2)-C6 fungal-type domain-containing protein</fullName>
    </recommendedName>
</protein>
<dbReference type="PROSITE" id="PS50048">
    <property type="entry name" value="ZN2_CY6_FUNGAL_2"/>
    <property type="match status" value="1"/>
</dbReference>
<dbReference type="Proteomes" id="UP000199727">
    <property type="component" value="Unassembled WGS sequence"/>
</dbReference>
<feature type="compositionally biased region" description="Basic and acidic residues" evidence="1">
    <location>
        <begin position="241"/>
        <end position="256"/>
    </location>
</feature>
<dbReference type="GO" id="GO:0000981">
    <property type="term" value="F:DNA-binding transcription factor activity, RNA polymerase II-specific"/>
    <property type="evidence" value="ECO:0007669"/>
    <property type="project" value="InterPro"/>
</dbReference>
<feature type="region of interest" description="Disordered" evidence="1">
    <location>
        <begin position="153"/>
        <end position="216"/>
    </location>
</feature>
<dbReference type="GO" id="GO:0008270">
    <property type="term" value="F:zinc ion binding"/>
    <property type="evidence" value="ECO:0007669"/>
    <property type="project" value="InterPro"/>
</dbReference>
<gene>
    <name evidence="3" type="ORF">C361_04069</name>
</gene>
<evidence type="ECO:0000313" key="3">
    <source>
        <dbReference type="EMBL" id="OXG20007.1"/>
    </source>
</evidence>
<reference evidence="3 4" key="1">
    <citation type="submission" date="2017-06" db="EMBL/GenBank/DDBJ databases">
        <title>Global population genomics of the pathogenic fungus Cryptococcus neoformans var. grubii.</title>
        <authorList>
            <person name="Cuomo C."/>
            <person name="Litvintseva A."/>
            <person name="Chen Y."/>
            <person name="Young S."/>
            <person name="Zeng Q."/>
            <person name="Chapman S."/>
            <person name="Gujja S."/>
            <person name="Saif S."/>
            <person name="Birren B."/>
        </authorList>
    </citation>
    <scope>NUCLEOTIDE SEQUENCE [LARGE SCALE GENOMIC DNA]</scope>
    <source>
        <strain evidence="3 4">Tu259-1</strain>
    </source>
</reference>
<dbReference type="CDD" id="cd00067">
    <property type="entry name" value="GAL4"/>
    <property type="match status" value="1"/>
</dbReference>
<dbReference type="AlphaFoldDB" id="A0A854QC58"/>
<evidence type="ECO:0000313" key="4">
    <source>
        <dbReference type="Proteomes" id="UP000199727"/>
    </source>
</evidence>
<dbReference type="OrthoDB" id="10261408at2759"/>
<feature type="compositionally biased region" description="Polar residues" evidence="1">
    <location>
        <begin position="354"/>
        <end position="374"/>
    </location>
</feature>
<accession>A0A854QC58</accession>
<feature type="region of interest" description="Disordered" evidence="1">
    <location>
        <begin position="233"/>
        <end position="257"/>
    </location>
</feature>